<keyword evidence="11 16" id="KW-0630">Potassium</keyword>
<evidence type="ECO:0000256" key="16">
    <source>
        <dbReference type="HAMAP-Rule" id="MF_00285"/>
    </source>
</evidence>
<dbReference type="InterPro" id="IPR036412">
    <property type="entry name" value="HAD-like_sf"/>
</dbReference>
<comment type="caution">
    <text evidence="16">Lacks conserved residue(s) required for the propagation of feature annotation.</text>
</comment>
<evidence type="ECO:0000313" key="19">
    <source>
        <dbReference type="EMBL" id="MFC5720308.1"/>
    </source>
</evidence>
<evidence type="ECO:0000313" key="20">
    <source>
        <dbReference type="Proteomes" id="UP001596083"/>
    </source>
</evidence>
<evidence type="ECO:0000256" key="4">
    <source>
        <dbReference type="ARBA" id="ARBA00022538"/>
    </source>
</evidence>
<evidence type="ECO:0000256" key="13">
    <source>
        <dbReference type="ARBA" id="ARBA00022989"/>
    </source>
</evidence>
<dbReference type="Gene3D" id="2.70.150.10">
    <property type="entry name" value="Calcium-transporting ATPase, cytoplasmic transduction domain A"/>
    <property type="match status" value="1"/>
</dbReference>
<dbReference type="InterPro" id="IPR023214">
    <property type="entry name" value="HAD_sf"/>
</dbReference>
<sequence>MLHLAPEAPRAPQAPQQQDVTPQPDPGPPGRRHRHRRVAAGVLEPRQLVAALPEAVRKLHPRVMVKHPVLFVVEVGSVLTTFSAVVSPSVFTWLISVWLWLTVVFANLAEAVAEGRGKAQAESLRRTRATIVARRLRTWRVGIDRRDWVEERVPSGELRPYDFVVVEAGEVIPGDGEVVEGVAAVDESAVTGESAPVIREAGSDCSGVTGGTAVLSDRIVVRITSRAGHTFLDRMIALVEGTSRQKTPNELALNILLASLTVIFMLAVVSLQPMAEWAGAPQTITVLVALLVTLIPTTIGALLSAIGIAGMDRLVQRNVLALSGRAVEAAGDVGTLLLDKTGTITLGNRQAVDFVPVKGVSREVLADAAQLSSLADETPEGRSVVVLAKDKYGLRERAQGELQQARFVPFSARSRMSGVDFAWQGGVCRIRKGAGNAVVQWVTQCGGSVPDDAHWIVDSIAAGGGTPLLVAVQDGTGTRVLGAVHLKDVVKPGIAERFAALRAMGIKTVMVTGDNALTAKAIAAEAGVDAFMAEATPEHKLARIREEQAGGNLVAMTGDGTNDAPALAQADVGVAMNTGTSAAKEAGNMVDLDSSPTKLLDIVEVGKQLLITRGALTTFSICNDVAKYFAIVPAMFGGVDGYRGLEKLNIMGLHSPTTAIASAIVFNALIIVALIPLALRGVRYVPASAHALLRRNLGLYGLGGLIAPFLGIKAIDLLIQYIPGI</sequence>
<dbReference type="RefSeq" id="WP_390315408.1">
    <property type="nucleotide sequence ID" value="NZ_JBHSPB010000004.1"/>
</dbReference>
<keyword evidence="14 16" id="KW-0406">Ion transport</keyword>
<dbReference type="NCBIfam" id="TIGR01497">
    <property type="entry name" value="kdpB"/>
    <property type="match status" value="1"/>
</dbReference>
<evidence type="ECO:0000256" key="5">
    <source>
        <dbReference type="ARBA" id="ARBA00022553"/>
    </source>
</evidence>
<comment type="subcellular location">
    <subcellularLocation>
        <location evidence="1 16">Cell membrane</location>
        <topology evidence="1 16">Multi-pass membrane protein</topology>
    </subcellularLocation>
</comment>
<dbReference type="SFLD" id="SFLDG00002">
    <property type="entry name" value="C1.7:_P-type_atpase_like"/>
    <property type="match status" value="1"/>
</dbReference>
<dbReference type="InterPro" id="IPR001757">
    <property type="entry name" value="P_typ_ATPase"/>
</dbReference>
<dbReference type="Proteomes" id="UP001596083">
    <property type="component" value="Unassembled WGS sequence"/>
</dbReference>
<evidence type="ECO:0000256" key="8">
    <source>
        <dbReference type="ARBA" id="ARBA00022741"/>
    </source>
</evidence>
<keyword evidence="20" id="KW-1185">Reference proteome</keyword>
<protein>
    <recommendedName>
        <fullName evidence="16">Potassium-transporting ATPase ATP-binding subunit</fullName>
        <ecNumber evidence="16">7.2.2.6</ecNumber>
    </recommendedName>
    <alternativeName>
        <fullName evidence="16">ATP phosphohydrolase [potassium-transporting] B chain</fullName>
    </alternativeName>
    <alternativeName>
        <fullName evidence="16">Potassium-binding and translocating subunit B</fullName>
    </alternativeName>
    <alternativeName>
        <fullName evidence="16">Potassium-translocating ATPase B chain</fullName>
    </alternativeName>
</protein>
<evidence type="ECO:0000256" key="15">
    <source>
        <dbReference type="ARBA" id="ARBA00023136"/>
    </source>
</evidence>
<dbReference type="PANTHER" id="PTHR43743:SF1">
    <property type="entry name" value="POTASSIUM-TRANSPORTING ATPASE ATP-BINDING SUBUNIT"/>
    <property type="match status" value="1"/>
</dbReference>
<feature type="transmembrane region" description="Helical" evidence="16">
    <location>
        <begin position="699"/>
        <end position="719"/>
    </location>
</feature>
<feature type="transmembrane region" description="Helical" evidence="16">
    <location>
        <begin position="284"/>
        <end position="308"/>
    </location>
</feature>
<keyword evidence="12 16" id="KW-1278">Translocase</keyword>
<evidence type="ECO:0000259" key="18">
    <source>
        <dbReference type="Pfam" id="PF00122"/>
    </source>
</evidence>
<dbReference type="PROSITE" id="PS00154">
    <property type="entry name" value="ATPASE_E1_E2"/>
    <property type="match status" value="1"/>
</dbReference>
<keyword evidence="5 16" id="KW-0597">Phosphoprotein</keyword>
<feature type="binding site" evidence="16">
    <location>
        <position position="380"/>
    </location>
    <ligand>
        <name>ATP</name>
        <dbReference type="ChEBI" id="CHEBI:30616"/>
    </ligand>
</feature>
<keyword evidence="6 16" id="KW-0812">Transmembrane</keyword>
<evidence type="ECO:0000256" key="17">
    <source>
        <dbReference type="SAM" id="MobiDB-lite"/>
    </source>
</evidence>
<dbReference type="InterPro" id="IPR044492">
    <property type="entry name" value="P_typ_ATPase_HD_dom"/>
</dbReference>
<name>A0ABW0YY26_9ACTN</name>
<feature type="domain" description="P-type ATPase A" evidence="18">
    <location>
        <begin position="146"/>
        <end position="240"/>
    </location>
</feature>
<evidence type="ECO:0000256" key="12">
    <source>
        <dbReference type="ARBA" id="ARBA00022967"/>
    </source>
</evidence>
<feature type="region of interest" description="Disordered" evidence="17">
    <location>
        <begin position="1"/>
        <end position="35"/>
    </location>
</feature>
<dbReference type="EMBL" id="JBHSPB010000004">
    <property type="protein sequence ID" value="MFC5720308.1"/>
    <property type="molecule type" value="Genomic_DNA"/>
</dbReference>
<comment type="subunit">
    <text evidence="16">The system is composed of three essential subunits: KdpA, KdpB and KdpC.</text>
</comment>
<dbReference type="Pfam" id="PF00122">
    <property type="entry name" value="E1-E2_ATPase"/>
    <property type="match status" value="1"/>
</dbReference>
<dbReference type="InterPro" id="IPR023298">
    <property type="entry name" value="ATPase_P-typ_TM_dom_sf"/>
</dbReference>
<dbReference type="Gene3D" id="3.40.50.1000">
    <property type="entry name" value="HAD superfamily/HAD-like"/>
    <property type="match status" value="1"/>
</dbReference>
<dbReference type="SFLD" id="SFLDF00027">
    <property type="entry name" value="p-type_atpase"/>
    <property type="match status" value="1"/>
</dbReference>
<comment type="function">
    <text evidence="16">Part of the high-affinity ATP-driven potassium transport (or Kdp) system, which catalyzes the hydrolysis of ATP coupled with the electrogenic transport of potassium into the cytoplasm. This subunit is responsible for energy coupling to the transport system and for the release of the potassium ions to the cytoplasm.</text>
</comment>
<feature type="compositionally biased region" description="Low complexity" evidence="17">
    <location>
        <begin position="1"/>
        <end position="22"/>
    </location>
</feature>
<evidence type="ECO:0000256" key="2">
    <source>
        <dbReference type="ARBA" id="ARBA00022448"/>
    </source>
</evidence>
<proteinExistence type="inferred from homology"/>
<evidence type="ECO:0000256" key="3">
    <source>
        <dbReference type="ARBA" id="ARBA00022475"/>
    </source>
</evidence>
<dbReference type="PRINTS" id="PR00119">
    <property type="entry name" value="CATATPASE"/>
</dbReference>
<feature type="binding site" evidence="16">
    <location>
        <position position="432"/>
    </location>
    <ligand>
        <name>ATP</name>
        <dbReference type="ChEBI" id="CHEBI:30616"/>
    </ligand>
</feature>
<keyword evidence="15 16" id="KW-0472">Membrane</keyword>
<feature type="transmembrane region" description="Helical" evidence="16">
    <location>
        <begin position="251"/>
        <end position="272"/>
    </location>
</feature>
<dbReference type="SUPFAM" id="SSF81653">
    <property type="entry name" value="Calcium ATPase, transduction domain A"/>
    <property type="match status" value="1"/>
</dbReference>
<dbReference type="Pfam" id="PF00702">
    <property type="entry name" value="Hydrolase"/>
    <property type="match status" value="1"/>
</dbReference>
<keyword evidence="8 16" id="KW-0547">Nucleotide-binding</keyword>
<dbReference type="NCBIfam" id="TIGR01494">
    <property type="entry name" value="ATPase_P-type"/>
    <property type="match status" value="2"/>
</dbReference>
<dbReference type="SUPFAM" id="SSF81660">
    <property type="entry name" value="Metal cation-transporting ATPase, ATP-binding domain N"/>
    <property type="match status" value="1"/>
</dbReference>
<dbReference type="InterPro" id="IPR059000">
    <property type="entry name" value="ATPase_P-type_domA"/>
</dbReference>
<dbReference type="PANTHER" id="PTHR43743">
    <property type="entry name" value="POTASSIUM-TRANSPORTING ATPASE ATP-BINDING SUBUNIT"/>
    <property type="match status" value="1"/>
</dbReference>
<organism evidence="19 20">
    <name type="scientific">Streptomyces gamaensis</name>
    <dbReference type="NCBI Taxonomy" id="1763542"/>
    <lineage>
        <taxon>Bacteria</taxon>
        <taxon>Bacillati</taxon>
        <taxon>Actinomycetota</taxon>
        <taxon>Actinomycetes</taxon>
        <taxon>Kitasatosporales</taxon>
        <taxon>Streptomycetaceae</taxon>
        <taxon>Streptomyces</taxon>
    </lineage>
</organism>
<dbReference type="InterPro" id="IPR023299">
    <property type="entry name" value="ATPase_P-typ_cyto_dom_N"/>
</dbReference>
<accession>A0ABW0YY26</accession>
<keyword evidence="10 16" id="KW-0460">Magnesium</keyword>
<dbReference type="HAMAP" id="MF_00285">
    <property type="entry name" value="KdpB"/>
    <property type="match status" value="1"/>
</dbReference>
<evidence type="ECO:0000256" key="7">
    <source>
        <dbReference type="ARBA" id="ARBA00022723"/>
    </source>
</evidence>
<keyword evidence="3 16" id="KW-1003">Cell membrane</keyword>
<gene>
    <name evidence="16 19" type="primary">kdpB</name>
    <name evidence="19" type="ORF">ACFP1Z_09050</name>
</gene>
<feature type="binding site" evidence="16">
    <location>
        <begin position="410"/>
        <end position="417"/>
    </location>
    <ligand>
        <name>ATP</name>
        <dbReference type="ChEBI" id="CHEBI:30616"/>
    </ligand>
</feature>
<feature type="binding site" evidence="16">
    <location>
        <position position="559"/>
    </location>
    <ligand>
        <name>Mg(2+)</name>
        <dbReference type="ChEBI" id="CHEBI:18420"/>
    </ligand>
</feature>
<feature type="active site" description="4-aspartylphosphate intermediate" evidence="16">
    <location>
        <position position="339"/>
    </location>
</feature>
<dbReference type="SFLD" id="SFLDS00003">
    <property type="entry name" value="Haloacid_Dehalogenase"/>
    <property type="match status" value="1"/>
</dbReference>
<dbReference type="InterPro" id="IPR018303">
    <property type="entry name" value="ATPase_P-typ_P_site"/>
</dbReference>
<dbReference type="InterPro" id="IPR006391">
    <property type="entry name" value="P-type_ATPase_bsu_IA"/>
</dbReference>
<keyword evidence="13 16" id="KW-1133">Transmembrane helix</keyword>
<evidence type="ECO:0000256" key="11">
    <source>
        <dbReference type="ARBA" id="ARBA00022958"/>
    </source>
</evidence>
<evidence type="ECO:0000256" key="10">
    <source>
        <dbReference type="ARBA" id="ARBA00022842"/>
    </source>
</evidence>
<dbReference type="SUPFAM" id="SSF56784">
    <property type="entry name" value="HAD-like"/>
    <property type="match status" value="1"/>
</dbReference>
<feature type="transmembrane region" description="Helical" evidence="16">
    <location>
        <begin position="67"/>
        <end position="85"/>
    </location>
</feature>
<evidence type="ECO:0000256" key="6">
    <source>
        <dbReference type="ARBA" id="ARBA00022692"/>
    </source>
</evidence>
<keyword evidence="7 16" id="KW-0479">Metal-binding</keyword>
<evidence type="ECO:0000256" key="1">
    <source>
        <dbReference type="ARBA" id="ARBA00004651"/>
    </source>
</evidence>
<comment type="similarity">
    <text evidence="16">Belongs to the cation transport ATPase (P-type) (TC 3.A.3) family. Type IA subfamily.</text>
</comment>
<keyword evidence="9 16" id="KW-0067">ATP-binding</keyword>
<dbReference type="SUPFAM" id="SSF81665">
    <property type="entry name" value="Calcium ATPase, transmembrane domain M"/>
    <property type="match status" value="1"/>
</dbReference>
<feature type="transmembrane region" description="Helical" evidence="16">
    <location>
        <begin position="657"/>
        <end position="679"/>
    </location>
</feature>
<keyword evidence="4 16" id="KW-0633">Potassium transport</keyword>
<feature type="binding site" evidence="16">
    <location>
        <position position="563"/>
    </location>
    <ligand>
        <name>Mg(2+)</name>
        <dbReference type="ChEBI" id="CHEBI:18420"/>
    </ligand>
</feature>
<dbReference type="InterPro" id="IPR008250">
    <property type="entry name" value="ATPase_P-typ_transduc_dom_A_sf"/>
</dbReference>
<reference evidence="20" key="1">
    <citation type="journal article" date="2019" name="Int. J. Syst. Evol. Microbiol.">
        <title>The Global Catalogue of Microorganisms (GCM) 10K type strain sequencing project: providing services to taxonomists for standard genome sequencing and annotation.</title>
        <authorList>
            <consortium name="The Broad Institute Genomics Platform"/>
            <consortium name="The Broad Institute Genome Sequencing Center for Infectious Disease"/>
            <person name="Wu L."/>
            <person name="Ma J."/>
        </authorList>
    </citation>
    <scope>NUCLEOTIDE SEQUENCE [LARGE SCALE GENOMIC DNA]</scope>
    <source>
        <strain evidence="20">CGMCC 4.7304</strain>
    </source>
</reference>
<dbReference type="Gene3D" id="3.40.1110.10">
    <property type="entry name" value="Calcium-transporting ATPase, cytoplasmic domain N"/>
    <property type="match status" value="1"/>
</dbReference>
<feature type="binding site" evidence="16">
    <location>
        <position position="376"/>
    </location>
    <ligand>
        <name>ATP</name>
        <dbReference type="ChEBI" id="CHEBI:30616"/>
    </ligand>
</feature>
<comment type="catalytic activity">
    <reaction evidence="16">
        <text>K(+)(out) + ATP + H2O = K(+)(in) + ADP + phosphate + H(+)</text>
        <dbReference type="Rhea" id="RHEA:16777"/>
        <dbReference type="ChEBI" id="CHEBI:15377"/>
        <dbReference type="ChEBI" id="CHEBI:15378"/>
        <dbReference type="ChEBI" id="CHEBI:29103"/>
        <dbReference type="ChEBI" id="CHEBI:30616"/>
        <dbReference type="ChEBI" id="CHEBI:43474"/>
        <dbReference type="ChEBI" id="CHEBI:456216"/>
        <dbReference type="EC" id="7.2.2.6"/>
    </reaction>
</comment>
<evidence type="ECO:0000256" key="14">
    <source>
        <dbReference type="ARBA" id="ARBA00023065"/>
    </source>
</evidence>
<evidence type="ECO:0000256" key="9">
    <source>
        <dbReference type="ARBA" id="ARBA00022840"/>
    </source>
</evidence>
<feature type="transmembrane region" description="Helical" evidence="16">
    <location>
        <begin position="91"/>
        <end position="109"/>
    </location>
</feature>
<comment type="caution">
    <text evidence="19">The sequence shown here is derived from an EMBL/GenBank/DDBJ whole genome shotgun (WGS) entry which is preliminary data.</text>
</comment>
<keyword evidence="2 16" id="KW-0813">Transport</keyword>
<dbReference type="EC" id="7.2.2.6" evidence="16"/>